<organism evidence="5 6">
    <name type="scientific">Gordonia spumicola</name>
    <dbReference type="NCBI Taxonomy" id="589161"/>
    <lineage>
        <taxon>Bacteria</taxon>
        <taxon>Bacillati</taxon>
        <taxon>Actinomycetota</taxon>
        <taxon>Actinomycetes</taxon>
        <taxon>Mycobacteriales</taxon>
        <taxon>Gordoniaceae</taxon>
        <taxon>Gordonia</taxon>
    </lineage>
</organism>
<dbReference type="SUPFAM" id="SSF53850">
    <property type="entry name" value="Periplasmic binding protein-like II"/>
    <property type="match status" value="1"/>
</dbReference>
<dbReference type="Proteomes" id="UP000444960">
    <property type="component" value="Unassembled WGS sequence"/>
</dbReference>
<evidence type="ECO:0000256" key="3">
    <source>
        <dbReference type="ARBA" id="ARBA00022729"/>
    </source>
</evidence>
<dbReference type="RefSeq" id="WP_161897490.1">
    <property type="nucleotide sequence ID" value="NZ_BJOV01000005.1"/>
</dbReference>
<comment type="caution">
    <text evidence="5">The sequence shown here is derived from an EMBL/GenBank/DDBJ whole genome shotgun (WGS) entry which is preliminary data.</text>
</comment>
<dbReference type="InterPro" id="IPR050490">
    <property type="entry name" value="Bact_solute-bd_prot1"/>
</dbReference>
<keyword evidence="3 4" id="KW-0732">Signal</keyword>
<dbReference type="Pfam" id="PF01547">
    <property type="entry name" value="SBP_bac_1"/>
    <property type="match status" value="1"/>
</dbReference>
<evidence type="ECO:0000313" key="6">
    <source>
        <dbReference type="Proteomes" id="UP000444960"/>
    </source>
</evidence>
<evidence type="ECO:0000256" key="4">
    <source>
        <dbReference type="SAM" id="SignalP"/>
    </source>
</evidence>
<dbReference type="EMBL" id="BJOV01000005">
    <property type="protein sequence ID" value="GEE02080.1"/>
    <property type="molecule type" value="Genomic_DNA"/>
</dbReference>
<accession>A0A7I9VAI1</accession>
<evidence type="ECO:0000313" key="5">
    <source>
        <dbReference type="EMBL" id="GEE02080.1"/>
    </source>
</evidence>
<proteinExistence type="inferred from homology"/>
<evidence type="ECO:0000256" key="2">
    <source>
        <dbReference type="ARBA" id="ARBA00022448"/>
    </source>
</evidence>
<protein>
    <submittedName>
        <fullName evidence="5">ABC transporter substrate-binding protein</fullName>
    </submittedName>
</protein>
<keyword evidence="6" id="KW-1185">Reference proteome</keyword>
<dbReference type="PANTHER" id="PTHR43649:SF34">
    <property type="entry name" value="ABC TRANSPORTER PERIPLASMIC-BINDING PROTEIN YCJN-RELATED"/>
    <property type="match status" value="1"/>
</dbReference>
<comment type="similarity">
    <text evidence="1">Belongs to the bacterial solute-binding protein 1 family.</text>
</comment>
<dbReference type="Gene3D" id="3.40.190.10">
    <property type="entry name" value="Periplasmic binding protein-like II"/>
    <property type="match status" value="4"/>
</dbReference>
<reference evidence="6" key="1">
    <citation type="submission" date="2019-06" db="EMBL/GenBank/DDBJ databases">
        <title>Gordonia isolated from sludge of a wastewater treatment plant.</title>
        <authorList>
            <person name="Tamura T."/>
            <person name="Aoyama K."/>
            <person name="Kang Y."/>
            <person name="Saito S."/>
            <person name="Akiyama N."/>
            <person name="Yazawa K."/>
            <person name="Gonoi T."/>
            <person name="Mikami Y."/>
        </authorList>
    </citation>
    <scope>NUCLEOTIDE SEQUENCE [LARGE SCALE GENOMIC DNA]</scope>
    <source>
        <strain evidence="6">NBRC 107696</strain>
    </source>
</reference>
<dbReference type="AlphaFoldDB" id="A0A7I9VAI1"/>
<keyword evidence="2" id="KW-0813">Transport</keyword>
<evidence type="ECO:0000256" key="1">
    <source>
        <dbReference type="ARBA" id="ARBA00008520"/>
    </source>
</evidence>
<feature type="chain" id="PRO_5038972018" evidence="4">
    <location>
        <begin position="25"/>
        <end position="471"/>
    </location>
</feature>
<name>A0A7I9VAI1_9ACTN</name>
<sequence length="471" mass="49975">MGVAVVAAAAAVIPLLASCGSSYEAGVINIYAPKDGFDQITTVAATCTAASGGEYRIATHQLPKEADMQRLQLARRLTGNDAALDLMAMDVVWTAEFADAGWAVPVPDSMTQEIRDRNLAGPLATAEWKGKSDSAKRLYALPIWANTQLLWYRPDVMKDTFGAKRKPPTTWQGMLDDAAKIGDDGGPTQIVLQAKQYEGLMVWFNSLVQSAGGQILDPNDPMKVTLTDTPEHRAATVKALTTMRDVATAKGHDPSISNSDEGSARTAMEAGDAAFEINWPFVFAGIRENGSKGEAKIMGDTLTQFADVVAGVADNPTDPAIAEVNDVVRKRFDFAAFPGIERGLQAKATPGGLNIAVASTSKQQALAFKAADCLTSLDAQKVYAIQGGTPPTVSALYDDPDFKIAYPMGDLIREQLGDGAAPRPATPRYQDMSTAITTTLSPVDGGWDPERKADELAQVAQAAIDGKGIVP</sequence>
<dbReference type="InterPro" id="IPR006059">
    <property type="entry name" value="SBP"/>
</dbReference>
<dbReference type="OrthoDB" id="3495561at2"/>
<dbReference type="PANTHER" id="PTHR43649">
    <property type="entry name" value="ARABINOSE-BINDING PROTEIN-RELATED"/>
    <property type="match status" value="1"/>
</dbReference>
<feature type="signal peptide" evidence="4">
    <location>
        <begin position="1"/>
        <end position="24"/>
    </location>
</feature>
<gene>
    <name evidence="5" type="ORF">nbrc107696_25260</name>
</gene>